<feature type="compositionally biased region" description="Basic residues" evidence="2">
    <location>
        <begin position="1"/>
        <end position="16"/>
    </location>
</feature>
<dbReference type="GeneID" id="20035684"/>
<sequence>MEEKNKGKKDKASKKGLGKEKKEHQAAGAKLINTSEWDVNGETRYIENDEEDDVLPNEMSFTQKEVGCEEINETKMKKGVDKLPHNGKKRNKGRREMMGRDTEDCRTNNREDKDSMLSLSNEFKLTNLKNNEIFKSNLPKSIGEISPLRKTEFFAAEKGNGCYGKGLNKSVQFLEDMKGFKMRKQRMDDLVMNIGNKKEDNNGTPNGSGNLKVGTKGEVTSPLNVEEKETLSYKLKKQKKIEKYKLSGEEKEKYMKKYMLKLEKQYKKKKDEDLKKEVEEQKEEIKKYQEKENTFVNYLKNPRLNLSKTEDLNDYLCIIPTTVYFTDVIKDETQTRDLLITNKGSTLLHVIIVPPSTSHFYIKDIINVYNKNEENSKNNLNNQIAPGHSLKIKLGYNVFTLMHQRDQIKILSEAGNKTIDIKAFRSMPKMKFQKILNFGPIRSHEKKKKSFYIKNEGEETNILILPRKLFSFYEKKERIERDENILNLLIKKDDDSREVPQMGENNGAGKIIQVKEKEDTYYTFNNVKSYSHNFLYLYQNLSHNFEELYFENILQDCYYLNLKRAEEKVLTFAFRSGKIGVYEKDYLMVTDIECDFGELEDKRRCDFLNWNQMNVFPFCVKALVEPLLLNLVHINGNVPGECYERKISEYLQGGRRDNLSYFFYSTSLHSIRFPDIQVVNSGYNVAEVEVLNNGLIDLKVSCSVYVKANSEKDDMQTIFDKEDRGVYHYNEVFDVTCPHLLYDEVAEGKSSPKEEDRKKVRKEKNKKKKKMCPLYIYPKNFTLSYKKRQKVFIIFKPQEKHENYKNYCFLLVIKNLSKGSDISIGDLLEIQKNGGEENDGFPLVCVRENKIIKNKEWNQRFENDISKYEDSSSPEGGTCSSYSEISQDESLKKKQNKKNTYFGKKNKKKKFVAFCMNVYANIVKPNVHVKTKKLTKCLLLNPLHLYKTSFTIKNASDFYVNYRFENLIHLDDLSKEEKAIPFEKNRGVVHGGNTNASKSEEKETPIIRDGIQDDVAGSKRKEDDPFANKEAHQICYYNYVDVLRDIRSSKKGGEKSITESRSRSGRSSADREKTKIREEADNTRDGSDVENSKAIQRKRNTDKGTDQMLSKKNMKGGQTSGKASIPPDREYFLNLNKRVVKYFYERGNSDGVSMYVLVKNAPNEMFKREIEERGENGATLQRQKREERDGGQKWTKKRKNKSVNILKVEEGEYCLKPHEKKKILLYFLVNHYGYHEMNMSIIFYMGKYILEKKVKGRILTKCKGIEISRNSFVFRNSYSHYCFCNMVKIENLDKDLKLMKLGQTSEKKCGFVTLYMLYSSAFKNKGKKRSILGREDLLNNFRRNFFLFLENEIDKSCVKQEGDGYQCDLCRCSFKYDCCIHFFESNFLACTHGHGYSYQFGQEKYIVENGKMASLMGGPSRCHHLSGNLQGIYKYHADKDLYIHNSKAEFAPHLLIYPSNLLLLPLRETVFLFFVFLPHAGSISPLLTINWNAFRRDILIEGECKNGSVKIKHGKKLGSTNPADTKRGKNYVGICSDAFHVKVKNLNELDIFYEMCQVGKNQFEYNYQKKAYVVVWNCTPKLDCYYEDFYTFAKVNNVKREKDKGFFYQNTEELEVEKHFCTKENRVEYMNGGPLLKGEHSMEEGSPIHACVIMADCHSNEVKGNQSKAHEFRLLLFHDDVITKDNNFVKLKFPVKLNYFHYREVIKVSCYFSRHTFDFVLIREEDLLLSLLSYVKMVVCERRWCQKGATTCVTNETEEEKGTGTNSTDSFVNKLIDELHFIKREKKDDQMWGETINEYLKQMKKFFPPNFDEDVLAEFQNFVLQIESKFETKEITCEKISTKEKHTQDVDGKGEGEKPPNEIIHQGALCAKGDFPHDKGEHTNRRANKEVKKLGWVHKLLHTLNNKVDYNFIDFVRRNKRELDFKYEQGEITGAHDLNSVKRDKINPAKMDKEGKYHTLDEATDLFKSYYCELNKENSTIYVIVSNRNKYDLRLKLHSPAYINDSLNEAFHLCIDNLIMRKEWPGISRFVSEYKLGKRESARCKSIHLNSVNCGKYSKLKHLSAAYIGKNGKKEDHYYQYLNNVLREKREYCFGLRSNFFVDFFQFENVLRSMKCSFIKLHLHADNVNLYEDEITLNLSNSERVFKVFITSQIKSLHLLSPHRETKNGDKCIFVNSIFINKEILKKFEELNRNKKNEQIDKICKCFEEILKPREIDIFNSSNLRKRVHYNFRKIYHIKNENGGKGKKGVAEREASAQRECKREEIDEESNEEYENRCTDGETTENPSYRTDVAEIADMADEGSEIRIECENNYMDKNEKTKVKLFLENVSHKEGKHLYKIDCNYSYANPMDVTSQVKSETACDALNEKLKKLLSLQFYLSVNVEKPRITLLHNSKISYGKRVKLDLNYFNKKAYKRIDKMYKSQVINDILYEDVNEVNEYFDQVFLRNKNLKLYFCNQQEIPFYSYMYTKKFLQIKNVYIDHEEFDHSNTKIYHIKSKGKVCVKLEVDELKLKNELKNNTSRNLPLKNKIEKKYIEEDFLTFQYLTSKRQQRFYVECHYNVPFLIIKENQHIFREFNNLKRKNQEIENCKELNEIESNLSDKIRAGKIIYSEIEMRNSAYFIYISFSELKMYKLGLFLFNTTRIPATWAVKEEDPPSGNSYSLKVADNKVFHFSKTKDILFGKTYDMHEVNLGKDENWNNPFLFPDYIIVTFTPTSKSDVTKKYCIDVADGEKIDFYLKGVYIPKNDEQTKNS</sequence>
<feature type="compositionally biased region" description="Basic and acidic residues" evidence="2">
    <location>
        <begin position="2243"/>
        <end position="2265"/>
    </location>
</feature>
<dbReference type="Proteomes" id="UP000030640">
    <property type="component" value="Unassembled WGS sequence"/>
</dbReference>
<dbReference type="RefSeq" id="XP_008814248.1">
    <property type="nucleotide sequence ID" value="XM_008816026.1"/>
</dbReference>
<gene>
    <name evidence="3" type="ORF">C922_00410</name>
</gene>
<dbReference type="EMBL" id="KI965460">
    <property type="protein sequence ID" value="EUD69546.1"/>
    <property type="molecule type" value="Genomic_DNA"/>
</dbReference>
<feature type="compositionally biased region" description="Basic and acidic residues" evidence="2">
    <location>
        <begin position="72"/>
        <end position="84"/>
    </location>
</feature>
<organism evidence="3 4">
    <name type="scientific">Plasmodium inui San Antonio 1</name>
    <dbReference type="NCBI Taxonomy" id="1237626"/>
    <lineage>
        <taxon>Eukaryota</taxon>
        <taxon>Sar</taxon>
        <taxon>Alveolata</taxon>
        <taxon>Apicomplexa</taxon>
        <taxon>Aconoidasida</taxon>
        <taxon>Haemosporida</taxon>
        <taxon>Plasmodiidae</taxon>
        <taxon>Plasmodium</taxon>
        <taxon>Plasmodium (Plasmodium)</taxon>
    </lineage>
</organism>
<feature type="region of interest" description="Disordered" evidence="2">
    <location>
        <begin position="65"/>
        <end position="113"/>
    </location>
</feature>
<feature type="region of interest" description="Disordered" evidence="2">
    <location>
        <begin position="2243"/>
        <end position="2288"/>
    </location>
</feature>
<feature type="coiled-coil region" evidence="1">
    <location>
        <begin position="264"/>
        <end position="294"/>
    </location>
</feature>
<evidence type="ECO:0000313" key="4">
    <source>
        <dbReference type="Proteomes" id="UP000030640"/>
    </source>
</evidence>
<feature type="compositionally biased region" description="Basic and acidic residues" evidence="2">
    <location>
        <begin position="1050"/>
        <end position="1091"/>
    </location>
</feature>
<dbReference type="VEuPathDB" id="PlasmoDB:C922_00410"/>
<protein>
    <submittedName>
        <fullName evidence="3">Uncharacterized protein</fullName>
    </submittedName>
</protein>
<feature type="region of interest" description="Disordered" evidence="2">
    <location>
        <begin position="990"/>
        <end position="1024"/>
    </location>
</feature>
<keyword evidence="4" id="KW-1185">Reference proteome</keyword>
<accession>W7AVX5</accession>
<feature type="compositionally biased region" description="Basic and acidic residues" evidence="2">
    <location>
        <begin position="94"/>
        <end position="113"/>
    </location>
</feature>
<evidence type="ECO:0000313" key="3">
    <source>
        <dbReference type="EMBL" id="EUD69546.1"/>
    </source>
</evidence>
<feature type="region of interest" description="Disordered" evidence="2">
    <location>
        <begin position="1171"/>
        <end position="1196"/>
    </location>
</feature>
<evidence type="ECO:0000256" key="2">
    <source>
        <dbReference type="SAM" id="MobiDB-lite"/>
    </source>
</evidence>
<evidence type="ECO:0000256" key="1">
    <source>
        <dbReference type="SAM" id="Coils"/>
    </source>
</evidence>
<keyword evidence="1" id="KW-0175">Coiled coil</keyword>
<feature type="region of interest" description="Disordered" evidence="2">
    <location>
        <begin position="1"/>
        <end position="35"/>
    </location>
</feature>
<proteinExistence type="predicted"/>
<name>W7AVX5_9APIC</name>
<feature type="region of interest" description="Disordered" evidence="2">
    <location>
        <begin position="196"/>
        <end position="217"/>
    </location>
</feature>
<reference evidence="3 4" key="1">
    <citation type="submission" date="2013-02" db="EMBL/GenBank/DDBJ databases">
        <title>The Genome Sequence of Plasmodium inui San Antonio 1.</title>
        <authorList>
            <consortium name="The Broad Institute Genome Sequencing Platform"/>
            <consortium name="The Broad Institute Genome Sequencing Center for Infectious Disease"/>
            <person name="Neafsey D."/>
            <person name="Cheeseman I."/>
            <person name="Volkman S."/>
            <person name="Adams J."/>
            <person name="Walker B."/>
            <person name="Young S.K."/>
            <person name="Zeng Q."/>
            <person name="Gargeya S."/>
            <person name="Fitzgerald M."/>
            <person name="Haas B."/>
            <person name="Abouelleil A."/>
            <person name="Alvarado L."/>
            <person name="Arachchi H.M."/>
            <person name="Berlin A.M."/>
            <person name="Chapman S.B."/>
            <person name="Dewar J."/>
            <person name="Goldberg J."/>
            <person name="Griggs A."/>
            <person name="Gujja S."/>
            <person name="Hansen M."/>
            <person name="Howarth C."/>
            <person name="Imamovic A."/>
            <person name="Larimer J."/>
            <person name="McCowan C."/>
            <person name="Murphy C."/>
            <person name="Neiman D."/>
            <person name="Pearson M."/>
            <person name="Priest M."/>
            <person name="Roberts A."/>
            <person name="Saif S."/>
            <person name="Shea T."/>
            <person name="Sisk P."/>
            <person name="Sykes S."/>
            <person name="Wortman J."/>
            <person name="Nusbaum C."/>
            <person name="Birren B."/>
        </authorList>
    </citation>
    <scope>NUCLEOTIDE SEQUENCE [LARGE SCALE GENOMIC DNA]</scope>
    <source>
        <strain evidence="3 4">San Antonio 1</strain>
    </source>
</reference>
<dbReference type="OrthoDB" id="5538672at2759"/>
<feature type="region of interest" description="Disordered" evidence="2">
    <location>
        <begin position="1050"/>
        <end position="1126"/>
    </location>
</feature>